<sequence>MKKILLSALLVLPFATLSTASADDVTCRGTIGARSIDGTVVVPSGATCTLSGTRVDGDVKVERGGTLITQSARIGGNVQSEGFRSVTVSGGSVGGSIQLKEGGPISVRSVRVNGDIQLEKNRTSARVYSNVVGGNLQCQGNVNIAGGGNRVDGNKEDQCRSF</sequence>
<feature type="signal peptide" evidence="1">
    <location>
        <begin position="1"/>
        <end position="22"/>
    </location>
</feature>
<name>A0A1H6XKZ6_9DEIO</name>
<dbReference type="Proteomes" id="UP000199223">
    <property type="component" value="Unassembled WGS sequence"/>
</dbReference>
<dbReference type="RefSeq" id="WP_092264177.1">
    <property type="nucleotide sequence ID" value="NZ_FNZA01000005.1"/>
</dbReference>
<feature type="chain" id="PRO_5011760192" description="Polymer-forming protein" evidence="1">
    <location>
        <begin position="23"/>
        <end position="162"/>
    </location>
</feature>
<dbReference type="EMBL" id="FNZA01000005">
    <property type="protein sequence ID" value="SEJ28224.1"/>
    <property type="molecule type" value="Genomic_DNA"/>
</dbReference>
<dbReference type="InterPro" id="IPR012332">
    <property type="entry name" value="Autotransporter_pectin_lyase_C"/>
</dbReference>
<organism evidence="2 3">
    <name type="scientific">Deinococcus reticulitermitis</name>
    <dbReference type="NCBI Taxonomy" id="856736"/>
    <lineage>
        <taxon>Bacteria</taxon>
        <taxon>Thermotogati</taxon>
        <taxon>Deinococcota</taxon>
        <taxon>Deinococci</taxon>
        <taxon>Deinococcales</taxon>
        <taxon>Deinococcaceae</taxon>
        <taxon>Deinococcus</taxon>
    </lineage>
</organism>
<keyword evidence="1" id="KW-0732">Signal</keyword>
<keyword evidence="3" id="KW-1185">Reference proteome</keyword>
<evidence type="ECO:0008006" key="4">
    <source>
        <dbReference type="Google" id="ProtNLM"/>
    </source>
</evidence>
<evidence type="ECO:0000313" key="3">
    <source>
        <dbReference type="Proteomes" id="UP000199223"/>
    </source>
</evidence>
<reference evidence="3" key="1">
    <citation type="submission" date="2016-10" db="EMBL/GenBank/DDBJ databases">
        <authorList>
            <person name="Varghese N."/>
            <person name="Submissions S."/>
        </authorList>
    </citation>
    <scope>NUCLEOTIDE SEQUENCE [LARGE SCALE GENOMIC DNA]</scope>
    <source>
        <strain evidence="3">CGMCC 1.10218</strain>
    </source>
</reference>
<dbReference type="Gene3D" id="2.160.20.20">
    <property type="match status" value="1"/>
</dbReference>
<gene>
    <name evidence="2" type="ORF">SAMN04488058_105204</name>
</gene>
<dbReference type="AlphaFoldDB" id="A0A1H6XKZ6"/>
<accession>A0A1H6XKZ6</accession>
<protein>
    <recommendedName>
        <fullName evidence="4">Polymer-forming protein</fullName>
    </recommendedName>
</protein>
<evidence type="ECO:0000313" key="2">
    <source>
        <dbReference type="EMBL" id="SEJ28224.1"/>
    </source>
</evidence>
<dbReference type="STRING" id="856736.SAMN04488058_105204"/>
<dbReference type="OrthoDB" id="71292at2"/>
<evidence type="ECO:0000256" key="1">
    <source>
        <dbReference type="SAM" id="SignalP"/>
    </source>
</evidence>
<proteinExistence type="predicted"/>